<dbReference type="InterPro" id="IPR036291">
    <property type="entry name" value="NAD(P)-bd_dom_sf"/>
</dbReference>
<accession>A0A2U1EAV9</accession>
<sequence>MSAFDLTGRRVLVTGGAQGLGEGMARALAGAGAAVMLADVQKDVGEQAASALSSEGRTAGFVALDVTDDAQWEAAVAHTVGELGGLDVVINNAGLEVTQLLVDTEPDDVRRMLEVNLLGTMLGIKHAFRAMRPGGAAGQGGAIVNVASVAATIAFPSIGAYSATKSGVDRLTRVAATESGKLGYGVRVNCVYPGLVPTAMGQKLAVETAGLGLFPSPEAAVGAVVELTPSGRLGEVADIADAVVFLASDAARFVNGAGLPVDGGMGM</sequence>
<keyword evidence="2" id="KW-0560">Oxidoreductase</keyword>
<dbReference type="OrthoDB" id="4481821at2"/>
<dbReference type="Pfam" id="PF13561">
    <property type="entry name" value="adh_short_C2"/>
    <property type="match status" value="1"/>
</dbReference>
<dbReference type="EMBL" id="QEKW01000026">
    <property type="protein sequence ID" value="PVY97081.1"/>
    <property type="molecule type" value="Genomic_DNA"/>
</dbReference>
<protein>
    <submittedName>
        <fullName evidence="3">NAD(P)-dependent dehydrogenase (Short-subunit alcohol dehydrogenase family)</fullName>
    </submittedName>
</protein>
<gene>
    <name evidence="3" type="ORF">C8D89_12629</name>
</gene>
<dbReference type="PRINTS" id="PR00081">
    <property type="entry name" value="GDHRDH"/>
</dbReference>
<evidence type="ECO:0000313" key="4">
    <source>
        <dbReference type="Proteomes" id="UP000245639"/>
    </source>
</evidence>
<name>A0A2U1EAV9_9PSEU</name>
<reference evidence="3 4" key="1">
    <citation type="submission" date="2018-04" db="EMBL/GenBank/DDBJ databases">
        <title>Genomic Encyclopedia of Type Strains, Phase IV (KMG-IV): sequencing the most valuable type-strain genomes for metagenomic binning, comparative biology and taxonomic classification.</title>
        <authorList>
            <person name="Goeker M."/>
        </authorList>
    </citation>
    <scope>NUCLEOTIDE SEQUENCE [LARGE SCALE GENOMIC DNA]</scope>
    <source>
        <strain evidence="3 4">DSM 45771</strain>
    </source>
</reference>
<dbReference type="Proteomes" id="UP000245639">
    <property type="component" value="Unassembled WGS sequence"/>
</dbReference>
<proteinExistence type="inferred from homology"/>
<dbReference type="GO" id="GO:0016491">
    <property type="term" value="F:oxidoreductase activity"/>
    <property type="evidence" value="ECO:0007669"/>
    <property type="project" value="UniProtKB-KW"/>
</dbReference>
<dbReference type="Gene3D" id="3.40.50.720">
    <property type="entry name" value="NAD(P)-binding Rossmann-like Domain"/>
    <property type="match status" value="1"/>
</dbReference>
<evidence type="ECO:0000313" key="3">
    <source>
        <dbReference type="EMBL" id="PVY97081.1"/>
    </source>
</evidence>
<dbReference type="PANTHER" id="PTHR24321:SF8">
    <property type="entry name" value="ESTRADIOL 17-BETA-DEHYDROGENASE 8-RELATED"/>
    <property type="match status" value="1"/>
</dbReference>
<dbReference type="RefSeq" id="WP_116711187.1">
    <property type="nucleotide sequence ID" value="NZ_QEKW01000026.1"/>
</dbReference>
<dbReference type="InterPro" id="IPR002347">
    <property type="entry name" value="SDR_fam"/>
</dbReference>
<organism evidence="3 4">
    <name type="scientific">Actinomycetospora cinnamomea</name>
    <dbReference type="NCBI Taxonomy" id="663609"/>
    <lineage>
        <taxon>Bacteria</taxon>
        <taxon>Bacillati</taxon>
        <taxon>Actinomycetota</taxon>
        <taxon>Actinomycetes</taxon>
        <taxon>Pseudonocardiales</taxon>
        <taxon>Pseudonocardiaceae</taxon>
        <taxon>Actinomycetospora</taxon>
    </lineage>
</organism>
<dbReference type="InterPro" id="IPR020904">
    <property type="entry name" value="Sc_DH/Rdtase_CS"/>
</dbReference>
<evidence type="ECO:0000256" key="1">
    <source>
        <dbReference type="ARBA" id="ARBA00006484"/>
    </source>
</evidence>
<dbReference type="PRINTS" id="PR00080">
    <property type="entry name" value="SDRFAMILY"/>
</dbReference>
<keyword evidence="4" id="KW-1185">Reference proteome</keyword>
<dbReference type="PROSITE" id="PS00061">
    <property type="entry name" value="ADH_SHORT"/>
    <property type="match status" value="1"/>
</dbReference>
<dbReference type="FunFam" id="3.40.50.720:FF:000084">
    <property type="entry name" value="Short-chain dehydrogenase reductase"/>
    <property type="match status" value="1"/>
</dbReference>
<comment type="caution">
    <text evidence="3">The sequence shown here is derived from an EMBL/GenBank/DDBJ whole genome shotgun (WGS) entry which is preliminary data.</text>
</comment>
<dbReference type="AlphaFoldDB" id="A0A2U1EAV9"/>
<evidence type="ECO:0000256" key="2">
    <source>
        <dbReference type="ARBA" id="ARBA00023002"/>
    </source>
</evidence>
<dbReference type="SUPFAM" id="SSF51735">
    <property type="entry name" value="NAD(P)-binding Rossmann-fold domains"/>
    <property type="match status" value="1"/>
</dbReference>
<comment type="similarity">
    <text evidence="1">Belongs to the short-chain dehydrogenases/reductases (SDR) family.</text>
</comment>
<dbReference type="PANTHER" id="PTHR24321">
    <property type="entry name" value="DEHYDROGENASES, SHORT CHAIN"/>
    <property type="match status" value="1"/>
</dbReference>